<protein>
    <recommendedName>
        <fullName evidence="1">KANL3/Tex30 alpha/beta hydrolase-like domain-containing protein</fullName>
    </recommendedName>
</protein>
<evidence type="ECO:0000259" key="1">
    <source>
        <dbReference type="Pfam" id="PF20408"/>
    </source>
</evidence>
<evidence type="ECO:0000313" key="2">
    <source>
        <dbReference type="EMBL" id="AXC13356.1"/>
    </source>
</evidence>
<dbReference type="Pfam" id="PF20408">
    <property type="entry name" value="Abhydrolase_11"/>
    <property type="match status" value="1"/>
</dbReference>
<reference evidence="2 3" key="1">
    <citation type="journal article" date="2018" name="Front. Microbiol.">
        <title>Hydrolytic Capabilities as a Key to Environmental Success: Chitinolytic and Cellulolytic Acidobacteria From Acidic Sub-arctic Soils and Boreal Peatlands.</title>
        <authorList>
            <person name="Belova S.E."/>
            <person name="Ravin N.V."/>
            <person name="Pankratov T.A."/>
            <person name="Rakitin A.L."/>
            <person name="Ivanova A.A."/>
            <person name="Beletsky A.V."/>
            <person name="Mardanov A.V."/>
            <person name="Sinninghe Damste J.S."/>
            <person name="Dedysh S.N."/>
        </authorList>
    </citation>
    <scope>NUCLEOTIDE SEQUENCE [LARGE SCALE GENOMIC DNA]</scope>
    <source>
        <strain evidence="2 3">SBC82</strain>
    </source>
</reference>
<evidence type="ECO:0000313" key="3">
    <source>
        <dbReference type="Proteomes" id="UP000253606"/>
    </source>
</evidence>
<proteinExistence type="predicted"/>
<dbReference type="InterPro" id="IPR046879">
    <property type="entry name" value="KANL3/Tex30_Abhydrolase"/>
</dbReference>
<dbReference type="AlphaFoldDB" id="A0A2Z5G4B2"/>
<dbReference type="InterPro" id="IPR029058">
    <property type="entry name" value="AB_hydrolase_fold"/>
</dbReference>
<name>A0A2Z5G4B2_9BACT</name>
<dbReference type="EMBL" id="CP030840">
    <property type="protein sequence ID" value="AXC13356.1"/>
    <property type="molecule type" value="Genomic_DNA"/>
</dbReference>
<keyword evidence="3" id="KW-1185">Reference proteome</keyword>
<sequence length="106" mass="11564">MLVAAEPGLADGLLLLSYPLHPPQRPSELRVGHFGDLQKPGMFVHGTQDIFGSIAEMTEALTLVKARTRLLPVSGAGHELITKRSENQVSELVVQAFRSFISEDID</sequence>
<gene>
    <name evidence="2" type="ORF">ACPOL_4079</name>
</gene>
<dbReference type="SUPFAM" id="SSF53474">
    <property type="entry name" value="alpha/beta-Hydrolases"/>
    <property type="match status" value="1"/>
</dbReference>
<feature type="domain" description="KANL3/Tex30 alpha/beta hydrolase-like" evidence="1">
    <location>
        <begin position="9"/>
        <end position="99"/>
    </location>
</feature>
<dbReference type="Proteomes" id="UP000253606">
    <property type="component" value="Chromosome"/>
</dbReference>
<dbReference type="KEGG" id="abas:ACPOL_4079"/>
<organism evidence="2 3">
    <name type="scientific">Acidisarcina polymorpha</name>
    <dbReference type="NCBI Taxonomy" id="2211140"/>
    <lineage>
        <taxon>Bacteria</taxon>
        <taxon>Pseudomonadati</taxon>
        <taxon>Acidobacteriota</taxon>
        <taxon>Terriglobia</taxon>
        <taxon>Terriglobales</taxon>
        <taxon>Acidobacteriaceae</taxon>
        <taxon>Acidisarcina</taxon>
    </lineage>
</organism>
<dbReference type="Gene3D" id="3.40.50.1820">
    <property type="entry name" value="alpha/beta hydrolase"/>
    <property type="match status" value="1"/>
</dbReference>
<accession>A0A2Z5G4B2</accession>